<dbReference type="PANTHER" id="PTHR11746">
    <property type="entry name" value="O-METHYLTRANSFERASE"/>
    <property type="match status" value="1"/>
</dbReference>
<dbReference type="CDD" id="cd02440">
    <property type="entry name" value="AdoMet_MTases"/>
    <property type="match status" value="1"/>
</dbReference>
<keyword evidence="3" id="KW-0949">S-adenosyl-L-methionine</keyword>
<dbReference type="Pfam" id="PF00891">
    <property type="entry name" value="Methyltransf_2"/>
    <property type="match status" value="1"/>
</dbReference>
<dbReference type="AlphaFoldDB" id="A0A520KGH2"/>
<dbReference type="InterPro" id="IPR001077">
    <property type="entry name" value="COMT_C"/>
</dbReference>
<keyword evidence="2 6" id="KW-0808">Transferase</keyword>
<sequence>MRNISDTLFLEPEVLPNEIYKIIQDAEKFYVIDAALELDLFEKTKEPISAYELAKIIGTNPKLTEKMCNILVAIGLLKKKENLYENSNIANMYLIKDSPYSQKNLLKLERSIVKNNWTKLIDALRNGFIEVKKDYSLREFSLAMAESAIRGELQKIVKILSQIEDMKKAKKLLDLGGGHGLYSIALAKIFSNLHVYILDFPQVIELVTKEFVEKYANYERIHLISADFTKDDIGNDYDIVFASHCLYGKNNQLLDILKKIHKSLNINGILISNHWYLNSNQEGPIRALLWELNLACFNFKDFDLFTLKEFISYLSKAGFLVEDIIDISNIDSPSKLVIARRI</sequence>
<dbReference type="InterPro" id="IPR029063">
    <property type="entry name" value="SAM-dependent_MTases_sf"/>
</dbReference>
<evidence type="ECO:0000313" key="6">
    <source>
        <dbReference type="EMBL" id="RZN57149.1"/>
    </source>
</evidence>
<evidence type="ECO:0000313" key="9">
    <source>
        <dbReference type="Proteomes" id="UP000317265"/>
    </source>
</evidence>
<evidence type="ECO:0000313" key="8">
    <source>
        <dbReference type="Proteomes" id="UP000316080"/>
    </source>
</evidence>
<dbReference type="Gene3D" id="1.10.10.10">
    <property type="entry name" value="Winged helix-like DNA-binding domain superfamily/Winged helix DNA-binding domain"/>
    <property type="match status" value="1"/>
</dbReference>
<evidence type="ECO:0000256" key="3">
    <source>
        <dbReference type="ARBA" id="ARBA00022691"/>
    </source>
</evidence>
<protein>
    <submittedName>
        <fullName evidence="6">Methyltransferase domain-containing protein</fullName>
    </submittedName>
    <submittedName>
        <fullName evidence="7">Methyltransferase type 12</fullName>
    </submittedName>
</protein>
<dbReference type="SUPFAM" id="SSF53335">
    <property type="entry name" value="S-adenosyl-L-methionine-dependent methyltransferases"/>
    <property type="match status" value="1"/>
</dbReference>
<dbReference type="InterPro" id="IPR036388">
    <property type="entry name" value="WH-like_DNA-bd_sf"/>
</dbReference>
<reference evidence="6 8" key="2">
    <citation type="journal article" date="2019" name="Nat. Microbiol.">
        <title>Wide diversity of methane and short-chain alkane metabolisms in uncultured archaea.</title>
        <authorList>
            <person name="Borrel G."/>
            <person name="Adam P.S."/>
            <person name="McKay L.J."/>
            <person name="Chen L.X."/>
            <person name="Sierra-Garcia I.N."/>
            <person name="Sieber C.M."/>
            <person name="Letourneur Q."/>
            <person name="Ghozlane A."/>
            <person name="Andersen G.L."/>
            <person name="Li W.J."/>
            <person name="Hallam S.J."/>
            <person name="Muyzer G."/>
            <person name="de Oliveira V.M."/>
            <person name="Inskeep W.P."/>
            <person name="Banfield J.F."/>
            <person name="Gribaldo S."/>
        </authorList>
    </citation>
    <scope>NUCLEOTIDE SEQUENCE [LARGE SCALE GENOMIC DNA]</scope>
    <source>
        <strain evidence="6">Verst-YHS</strain>
    </source>
</reference>
<feature type="domain" description="O-methyltransferase dimerisation" evidence="5">
    <location>
        <begin position="31"/>
        <end position="94"/>
    </location>
</feature>
<dbReference type="InterPro" id="IPR016461">
    <property type="entry name" value="COMT-like"/>
</dbReference>
<dbReference type="GO" id="GO:0032259">
    <property type="term" value="P:methylation"/>
    <property type="evidence" value="ECO:0007669"/>
    <property type="project" value="UniProtKB-KW"/>
</dbReference>
<dbReference type="Proteomes" id="UP000316080">
    <property type="component" value="Unassembled WGS sequence"/>
</dbReference>
<dbReference type="GO" id="GO:0008171">
    <property type="term" value="F:O-methyltransferase activity"/>
    <property type="evidence" value="ECO:0007669"/>
    <property type="project" value="InterPro"/>
</dbReference>
<dbReference type="InterPro" id="IPR012967">
    <property type="entry name" value="COMT_dimerisation"/>
</dbReference>
<evidence type="ECO:0000259" key="5">
    <source>
        <dbReference type="Pfam" id="PF08100"/>
    </source>
</evidence>
<dbReference type="GO" id="GO:0046983">
    <property type="term" value="F:protein dimerization activity"/>
    <property type="evidence" value="ECO:0007669"/>
    <property type="project" value="InterPro"/>
</dbReference>
<organism evidence="6 8">
    <name type="scientific">Thermoproteota archaeon</name>
    <dbReference type="NCBI Taxonomy" id="2056631"/>
    <lineage>
        <taxon>Archaea</taxon>
        <taxon>Thermoproteota</taxon>
    </lineage>
</organism>
<evidence type="ECO:0000256" key="2">
    <source>
        <dbReference type="ARBA" id="ARBA00022679"/>
    </source>
</evidence>
<feature type="domain" description="O-methyltransferase C-terminal" evidence="4">
    <location>
        <begin position="158"/>
        <end position="319"/>
    </location>
</feature>
<dbReference type="Gene3D" id="3.40.50.150">
    <property type="entry name" value="Vaccinia Virus protein VP39"/>
    <property type="match status" value="1"/>
</dbReference>
<dbReference type="Proteomes" id="UP000317265">
    <property type="component" value="Unassembled WGS sequence"/>
</dbReference>
<keyword evidence="1 6" id="KW-0489">Methyltransferase</keyword>
<dbReference type="EMBL" id="QNVI01000025">
    <property type="protein sequence ID" value="TDA39504.1"/>
    <property type="molecule type" value="Genomic_DNA"/>
</dbReference>
<comment type="caution">
    <text evidence="6">The sequence shown here is derived from an EMBL/GenBank/DDBJ whole genome shotgun (WGS) entry which is preliminary data.</text>
</comment>
<evidence type="ECO:0000313" key="7">
    <source>
        <dbReference type="EMBL" id="TDA39504.1"/>
    </source>
</evidence>
<evidence type="ECO:0000259" key="4">
    <source>
        <dbReference type="Pfam" id="PF00891"/>
    </source>
</evidence>
<dbReference type="PROSITE" id="PS51683">
    <property type="entry name" value="SAM_OMT_II"/>
    <property type="match status" value="1"/>
</dbReference>
<dbReference type="Pfam" id="PF08100">
    <property type="entry name" value="Dimerisation"/>
    <property type="match status" value="1"/>
</dbReference>
<accession>A0A520KGH2</accession>
<evidence type="ECO:0000256" key="1">
    <source>
        <dbReference type="ARBA" id="ARBA00022603"/>
    </source>
</evidence>
<gene>
    <name evidence="7" type="ORF">DSO09_02185</name>
    <name evidence="6" type="ORF">EF809_01395</name>
</gene>
<reference evidence="7 9" key="1">
    <citation type="journal article" date="2019" name="Nat. Microbiol.">
        <title>Expanding anaerobic alkane metabolism in the domain of Archaea.</title>
        <authorList>
            <person name="Wang Y."/>
            <person name="Wegener G."/>
            <person name="Hou J."/>
            <person name="Wang F."/>
            <person name="Xiao X."/>
        </authorList>
    </citation>
    <scope>NUCLEOTIDE SEQUENCE [LARGE SCALE GENOMIC DNA]</scope>
    <source>
        <strain evidence="7">WYZ-LMO11</strain>
    </source>
</reference>
<name>A0A520KGH2_9CREN</name>
<proteinExistence type="predicted"/>
<dbReference type="EMBL" id="RXIH01000011">
    <property type="protein sequence ID" value="RZN57149.1"/>
    <property type="molecule type" value="Genomic_DNA"/>
</dbReference>